<evidence type="ECO:0000259" key="9">
    <source>
        <dbReference type="Pfam" id="PF01895"/>
    </source>
</evidence>
<dbReference type="InterPro" id="IPR026022">
    <property type="entry name" value="PhoU_dom"/>
</dbReference>
<dbReference type="FunFam" id="1.20.58.220:FF:000004">
    <property type="entry name" value="Phosphate-specific transport system accessory protein PhoU"/>
    <property type="match status" value="1"/>
</dbReference>
<dbReference type="PIRSF" id="PIRSF003107">
    <property type="entry name" value="PhoU"/>
    <property type="match status" value="1"/>
</dbReference>
<evidence type="ECO:0000313" key="10">
    <source>
        <dbReference type="EMBL" id="BCI63523.1"/>
    </source>
</evidence>
<dbReference type="KEGG" id="copr:Cop2CBH44_18760"/>
<protein>
    <recommendedName>
        <fullName evidence="8">Phosphate-specific transport system accessory protein PhoU</fullName>
    </recommendedName>
</protein>
<reference evidence="11" key="1">
    <citation type="submission" date="2020-07" db="EMBL/GenBank/DDBJ databases">
        <title>Complete genome sequencing of Coprobacter sp. strain 2CBH44.</title>
        <authorList>
            <person name="Sakamoto M."/>
            <person name="Murakami T."/>
            <person name="Mori H."/>
        </authorList>
    </citation>
    <scope>NUCLEOTIDE SEQUENCE [LARGE SCALE GENOMIC DNA]</scope>
    <source>
        <strain evidence="11">2CBH44</strain>
    </source>
</reference>
<dbReference type="InterPro" id="IPR028366">
    <property type="entry name" value="PhoU"/>
</dbReference>
<keyword evidence="5 8" id="KW-0963">Cytoplasm</keyword>
<gene>
    <name evidence="10" type="ORF">Cop2CBH44_18760</name>
</gene>
<sequence length="223" mass="25647">MKYIEKELDDLKNEVLSMWAMVYSQLNRAGEAMLSLDKDLAREVILREKRVNAFELKIDSDCEDIIALYTPVAVDLRFVLAMLKINTNLERIADFCEGMSRFVIDFPQISLDAELIDKTSIREMIDTTKKMMSMGKEALEEEKSSLAAGIFELDNRVDEINRAATEIIAKYIQDNPDRALECLNLISIIRKMERIGDHCNNMAEEIIFYLDAKILKHADKKAE</sequence>
<dbReference type="AlphaFoldDB" id="A0A7G1HWW6"/>
<dbReference type="InterPro" id="IPR038078">
    <property type="entry name" value="PhoU-like_sf"/>
</dbReference>
<name>A0A7G1HWW6_9BACT</name>
<dbReference type="EMBL" id="AP023322">
    <property type="protein sequence ID" value="BCI63523.1"/>
    <property type="molecule type" value="Genomic_DNA"/>
</dbReference>
<keyword evidence="4 8" id="KW-0813">Transport</keyword>
<dbReference type="SUPFAM" id="SSF109755">
    <property type="entry name" value="PhoU-like"/>
    <property type="match status" value="1"/>
</dbReference>
<dbReference type="Proteomes" id="UP000594042">
    <property type="component" value="Chromosome"/>
</dbReference>
<evidence type="ECO:0000256" key="5">
    <source>
        <dbReference type="ARBA" id="ARBA00022490"/>
    </source>
</evidence>
<dbReference type="PANTHER" id="PTHR42930:SF3">
    <property type="entry name" value="PHOSPHATE-SPECIFIC TRANSPORT SYSTEM ACCESSORY PROTEIN PHOU"/>
    <property type="match status" value="1"/>
</dbReference>
<dbReference type="GO" id="GO:0045936">
    <property type="term" value="P:negative regulation of phosphate metabolic process"/>
    <property type="evidence" value="ECO:0007669"/>
    <property type="project" value="InterPro"/>
</dbReference>
<keyword evidence="11" id="KW-1185">Reference proteome</keyword>
<dbReference type="GO" id="GO:0005737">
    <property type="term" value="C:cytoplasm"/>
    <property type="evidence" value="ECO:0007669"/>
    <property type="project" value="UniProtKB-SubCell"/>
</dbReference>
<dbReference type="Pfam" id="PF01895">
    <property type="entry name" value="PhoU"/>
    <property type="match status" value="2"/>
</dbReference>
<keyword evidence="6 8" id="KW-0592">Phosphate transport</keyword>
<dbReference type="GO" id="GO:0006817">
    <property type="term" value="P:phosphate ion transport"/>
    <property type="evidence" value="ECO:0007669"/>
    <property type="project" value="UniProtKB-KW"/>
</dbReference>
<evidence type="ECO:0000256" key="2">
    <source>
        <dbReference type="ARBA" id="ARBA00008107"/>
    </source>
</evidence>
<comment type="subunit">
    <text evidence="3 8">Homodimer.</text>
</comment>
<proteinExistence type="inferred from homology"/>
<evidence type="ECO:0000256" key="8">
    <source>
        <dbReference type="PIRNR" id="PIRNR003107"/>
    </source>
</evidence>
<organism evidence="10 11">
    <name type="scientific">Coprobacter secundus subsp. similis</name>
    <dbReference type="NCBI Taxonomy" id="2751153"/>
    <lineage>
        <taxon>Bacteria</taxon>
        <taxon>Pseudomonadati</taxon>
        <taxon>Bacteroidota</taxon>
        <taxon>Bacteroidia</taxon>
        <taxon>Bacteroidales</taxon>
        <taxon>Barnesiellaceae</taxon>
        <taxon>Coprobacter</taxon>
    </lineage>
</organism>
<feature type="domain" description="PhoU" evidence="9">
    <location>
        <begin position="121"/>
        <end position="206"/>
    </location>
</feature>
<evidence type="ECO:0000256" key="7">
    <source>
        <dbReference type="ARBA" id="ARBA00056181"/>
    </source>
</evidence>
<evidence type="ECO:0000256" key="4">
    <source>
        <dbReference type="ARBA" id="ARBA00022448"/>
    </source>
</evidence>
<evidence type="ECO:0000256" key="3">
    <source>
        <dbReference type="ARBA" id="ARBA00011738"/>
    </source>
</evidence>
<dbReference type="PANTHER" id="PTHR42930">
    <property type="entry name" value="PHOSPHATE-SPECIFIC TRANSPORT SYSTEM ACCESSORY PROTEIN PHOU"/>
    <property type="match status" value="1"/>
</dbReference>
<evidence type="ECO:0000256" key="6">
    <source>
        <dbReference type="ARBA" id="ARBA00022592"/>
    </source>
</evidence>
<comment type="similarity">
    <text evidence="2 8">Belongs to the PhoU family.</text>
</comment>
<dbReference type="GO" id="GO:0030643">
    <property type="term" value="P:intracellular phosphate ion homeostasis"/>
    <property type="evidence" value="ECO:0007669"/>
    <property type="project" value="InterPro"/>
</dbReference>
<dbReference type="NCBIfam" id="TIGR02135">
    <property type="entry name" value="phoU_full"/>
    <property type="match status" value="1"/>
</dbReference>
<accession>A0A7G1HWW6</accession>
<feature type="domain" description="PhoU" evidence="9">
    <location>
        <begin position="16"/>
        <end position="101"/>
    </location>
</feature>
<comment type="subcellular location">
    <subcellularLocation>
        <location evidence="1 8">Cytoplasm</location>
    </subcellularLocation>
</comment>
<evidence type="ECO:0000313" key="11">
    <source>
        <dbReference type="Proteomes" id="UP000594042"/>
    </source>
</evidence>
<comment type="function">
    <text evidence="7 8">Plays a role in the regulation of phosphate uptake.</text>
</comment>
<dbReference type="Gene3D" id="1.20.58.220">
    <property type="entry name" value="Phosphate transport system protein phou homolog 2, domain 2"/>
    <property type="match status" value="1"/>
</dbReference>
<evidence type="ECO:0000256" key="1">
    <source>
        <dbReference type="ARBA" id="ARBA00004496"/>
    </source>
</evidence>